<dbReference type="GO" id="GO:0006508">
    <property type="term" value="P:proteolysis"/>
    <property type="evidence" value="ECO:0007669"/>
    <property type="project" value="UniProtKB-KW"/>
</dbReference>
<evidence type="ECO:0000256" key="6">
    <source>
        <dbReference type="ARBA" id="ARBA00022723"/>
    </source>
</evidence>
<comment type="subcellular location">
    <subcellularLocation>
        <location evidence="1 14">Cell membrane</location>
        <topology evidence="1 14">Multi-pass membrane protein</topology>
    </subcellularLocation>
</comment>
<dbReference type="InterPro" id="IPR046342">
    <property type="entry name" value="CBS_dom_sf"/>
</dbReference>
<dbReference type="InterPro" id="IPR016483">
    <property type="entry name" value="UCP006404_Pept_M50_CBS"/>
</dbReference>
<dbReference type="InterPro" id="IPR008915">
    <property type="entry name" value="Peptidase_M50"/>
</dbReference>
<dbReference type="Pfam" id="PF02163">
    <property type="entry name" value="Peptidase_M50"/>
    <property type="match status" value="2"/>
</dbReference>
<evidence type="ECO:0000256" key="8">
    <source>
        <dbReference type="ARBA" id="ARBA00022801"/>
    </source>
</evidence>
<keyword evidence="19" id="KW-1185">Reference proteome</keyword>
<evidence type="ECO:0000256" key="10">
    <source>
        <dbReference type="ARBA" id="ARBA00022989"/>
    </source>
</evidence>
<keyword evidence="11 14" id="KW-0482">Metalloprotease</keyword>
<dbReference type="PIRSF" id="PIRSF006404">
    <property type="entry name" value="UCP006404_Pept_M50_CBS"/>
    <property type="match status" value="1"/>
</dbReference>
<dbReference type="EMBL" id="CP002299">
    <property type="protein sequence ID" value="ADP81764.1"/>
    <property type="molecule type" value="Genomic_DNA"/>
</dbReference>
<keyword evidence="6 14" id="KW-0479">Metal-binding</keyword>
<evidence type="ECO:0000256" key="1">
    <source>
        <dbReference type="ARBA" id="ARBA00004651"/>
    </source>
</evidence>
<comment type="similarity">
    <text evidence="2 14">Belongs to the peptidase M50B family.</text>
</comment>
<evidence type="ECO:0000256" key="7">
    <source>
        <dbReference type="ARBA" id="ARBA00022737"/>
    </source>
</evidence>
<evidence type="ECO:0000256" key="11">
    <source>
        <dbReference type="ARBA" id="ARBA00023049"/>
    </source>
</evidence>
<name>E3J2V3_PSEI1</name>
<evidence type="ECO:0000256" key="5">
    <source>
        <dbReference type="ARBA" id="ARBA00022692"/>
    </source>
</evidence>
<dbReference type="KEGG" id="fri:FraEuI1c_3757"/>
<feature type="transmembrane region" description="Helical" evidence="14">
    <location>
        <begin position="174"/>
        <end position="207"/>
    </location>
</feature>
<reference evidence="18 19" key="1">
    <citation type="submission" date="2010-10" db="EMBL/GenBank/DDBJ databases">
        <title>Complete sequence of Frankia sp. EuI1c.</title>
        <authorList>
            <consortium name="US DOE Joint Genome Institute"/>
            <person name="Lucas S."/>
            <person name="Copeland A."/>
            <person name="Lapidus A."/>
            <person name="Cheng J.-F."/>
            <person name="Bruce D."/>
            <person name="Goodwin L."/>
            <person name="Pitluck S."/>
            <person name="Chertkov O."/>
            <person name="Detter J.C."/>
            <person name="Han C."/>
            <person name="Tapia R."/>
            <person name="Land M."/>
            <person name="Hauser L."/>
            <person name="Jeffries C."/>
            <person name="Kyrpides N."/>
            <person name="Ivanova N."/>
            <person name="Mikhailova N."/>
            <person name="Beauchemin N."/>
            <person name="Sen A."/>
            <person name="Sur S.A."/>
            <person name="Gtari M."/>
            <person name="Wall L."/>
            <person name="Tisa L."/>
            <person name="Woyke T."/>
        </authorList>
    </citation>
    <scope>NUCLEOTIDE SEQUENCE [LARGE SCALE GENOMIC DNA]</scope>
    <source>
        <strain evidence="19">DSM 45817 / CECT 9037 / EuI1c</strain>
    </source>
</reference>
<evidence type="ECO:0000256" key="15">
    <source>
        <dbReference type="PIRSR" id="PIRSR006404-1"/>
    </source>
</evidence>
<feature type="binding site" evidence="16">
    <location>
        <position position="197"/>
    </location>
    <ligand>
        <name>Zn(2+)</name>
        <dbReference type="ChEBI" id="CHEBI:29105"/>
        <note>catalytic</note>
    </ligand>
</feature>
<dbReference type="Proteomes" id="UP000002484">
    <property type="component" value="Chromosome"/>
</dbReference>
<keyword evidence="13 14" id="KW-0472">Membrane</keyword>
<keyword evidence="9 14" id="KW-0862">Zinc</keyword>
<dbReference type="PANTHER" id="PTHR39188:SF3">
    <property type="entry name" value="STAGE IV SPORULATION PROTEIN FB"/>
    <property type="match status" value="1"/>
</dbReference>
<dbReference type="STRING" id="298654.FraEuI1c_3757"/>
<evidence type="ECO:0000256" key="2">
    <source>
        <dbReference type="ARBA" id="ARBA00007931"/>
    </source>
</evidence>
<keyword evidence="7" id="KW-0677">Repeat</keyword>
<feature type="domain" description="Peptidase M50" evidence="17">
    <location>
        <begin position="163"/>
        <end position="220"/>
    </location>
</feature>
<dbReference type="HOGENOM" id="CLU_037123_1_0_11"/>
<keyword evidence="8 14" id="KW-0378">Hydrolase</keyword>
<keyword evidence="4 14" id="KW-0645">Protease</keyword>
<dbReference type="AlphaFoldDB" id="E3J2V3"/>
<accession>E3J2V3</accession>
<organism evidence="18 19">
    <name type="scientific">Pseudofrankia inefficax (strain DSM 45817 / CECT 9037 / DDB 130130 / EuI1c)</name>
    <name type="common">Frankia inefficax</name>
    <dbReference type="NCBI Taxonomy" id="298654"/>
    <lineage>
        <taxon>Bacteria</taxon>
        <taxon>Bacillati</taxon>
        <taxon>Actinomycetota</taxon>
        <taxon>Actinomycetes</taxon>
        <taxon>Frankiales</taxon>
        <taxon>Frankiaceae</taxon>
        <taxon>Pseudofrankia</taxon>
    </lineage>
</organism>
<dbReference type="eggNOG" id="COG1994">
    <property type="taxonomic scope" value="Bacteria"/>
</dbReference>
<evidence type="ECO:0000313" key="19">
    <source>
        <dbReference type="Proteomes" id="UP000002484"/>
    </source>
</evidence>
<dbReference type="InParanoid" id="E3J2V3"/>
<dbReference type="GO" id="GO:0005886">
    <property type="term" value="C:plasma membrane"/>
    <property type="evidence" value="ECO:0007669"/>
    <property type="project" value="UniProtKB-SubCell"/>
</dbReference>
<feature type="transmembrane region" description="Helical" evidence="14">
    <location>
        <begin position="50"/>
        <end position="70"/>
    </location>
</feature>
<proteinExistence type="inferred from homology"/>
<comment type="cofactor">
    <cofactor evidence="14 16">
        <name>Zn(2+)</name>
        <dbReference type="ChEBI" id="CHEBI:29105"/>
    </cofactor>
    <text evidence="14 16">Binds 1 zinc ion per subunit.</text>
</comment>
<evidence type="ECO:0000256" key="3">
    <source>
        <dbReference type="ARBA" id="ARBA00022475"/>
    </source>
</evidence>
<feature type="transmembrane region" description="Helical" evidence="14">
    <location>
        <begin position="219"/>
        <end position="237"/>
    </location>
</feature>
<feature type="domain" description="Peptidase M50" evidence="17">
    <location>
        <begin position="91"/>
        <end position="162"/>
    </location>
</feature>
<feature type="active site" evidence="15">
    <location>
        <position position="102"/>
    </location>
</feature>
<feature type="binding site" evidence="16">
    <location>
        <position position="101"/>
    </location>
    <ligand>
        <name>Zn(2+)</name>
        <dbReference type="ChEBI" id="CHEBI:29105"/>
        <note>catalytic</note>
    </ligand>
</feature>
<feature type="transmembrane region" description="Helical" evidence="14">
    <location>
        <begin position="243"/>
        <end position="263"/>
    </location>
</feature>
<feature type="transmembrane region" description="Helical" evidence="14">
    <location>
        <begin position="141"/>
        <end position="162"/>
    </location>
</feature>
<evidence type="ECO:0000256" key="13">
    <source>
        <dbReference type="ARBA" id="ARBA00023136"/>
    </source>
</evidence>
<dbReference type="SUPFAM" id="SSF54631">
    <property type="entry name" value="CBS-domain pair"/>
    <property type="match status" value="1"/>
</dbReference>
<evidence type="ECO:0000256" key="9">
    <source>
        <dbReference type="ARBA" id="ARBA00022833"/>
    </source>
</evidence>
<evidence type="ECO:0000259" key="17">
    <source>
        <dbReference type="Pfam" id="PF02163"/>
    </source>
</evidence>
<keyword evidence="3 14" id="KW-1003">Cell membrane</keyword>
<dbReference type="GO" id="GO:0046872">
    <property type="term" value="F:metal ion binding"/>
    <property type="evidence" value="ECO:0007669"/>
    <property type="project" value="UniProtKB-UniRule"/>
</dbReference>
<keyword evidence="12" id="KW-0129">CBS domain</keyword>
<evidence type="ECO:0000256" key="12">
    <source>
        <dbReference type="ARBA" id="ARBA00023122"/>
    </source>
</evidence>
<gene>
    <name evidence="18" type="ordered locus">FraEuI1c_3757</name>
</gene>
<feature type="transmembrane region" description="Helical" evidence="14">
    <location>
        <begin position="82"/>
        <end position="101"/>
    </location>
</feature>
<evidence type="ECO:0000256" key="16">
    <source>
        <dbReference type="PIRSR" id="PIRSR006404-2"/>
    </source>
</evidence>
<evidence type="ECO:0000256" key="14">
    <source>
        <dbReference type="PIRNR" id="PIRNR006404"/>
    </source>
</evidence>
<evidence type="ECO:0000313" key="18">
    <source>
        <dbReference type="EMBL" id="ADP81764.1"/>
    </source>
</evidence>
<evidence type="ECO:0000256" key="4">
    <source>
        <dbReference type="ARBA" id="ARBA00022670"/>
    </source>
</evidence>
<sequence length="405" mass="42948">MLRIRRSGGIVFETVRSIGVMVDQSDPSGPNTPATRAPGLRIGRVRGVPIYLSPLALVFGILIASLAQNWQRNQLPDASDSHILLLAVITAVGYVGSIILHEIGHAVTADRFGLRVRSVTVHGFAGFTEHEKEPQTASRQFVVSFSGPLVNGLLAGVCFGVLQGVSAHTSLGAVLLYLGLLNLGLFVLNLAPGLPLDGGGVVVAAVWGVTRNRVRGLRAGAYGGFVVAAAIVGYTVLRPANSFSNLYMLALAAFVGFGAYQSLRAADLREKLPELRAGRLIRKTLPVESSVPLAEALRAAQEAGATAIAVVDATGNPQMVMNGASVDALPEHRRPWVGIADVSRTIEPTMILDADLAGEELLEHVRRHQAPEYLVVQDGRPVGVLVLVDLVARLNRSAATRMARK</sequence>
<dbReference type="GO" id="GO:0008237">
    <property type="term" value="F:metallopeptidase activity"/>
    <property type="evidence" value="ECO:0007669"/>
    <property type="project" value="UniProtKB-UniRule"/>
</dbReference>
<feature type="binding site" evidence="16">
    <location>
        <position position="105"/>
    </location>
    <ligand>
        <name>Zn(2+)</name>
        <dbReference type="ChEBI" id="CHEBI:29105"/>
        <note>catalytic</note>
    </ligand>
</feature>
<dbReference type="PANTHER" id="PTHR39188">
    <property type="entry name" value="MEMBRANE-ASSOCIATED ZINC METALLOPROTEASE M50B"/>
    <property type="match status" value="1"/>
</dbReference>
<keyword evidence="5 14" id="KW-0812">Transmembrane</keyword>
<protein>
    <recommendedName>
        <fullName evidence="14">Zinc metalloprotease</fullName>
    </recommendedName>
</protein>
<keyword evidence="10 14" id="KW-1133">Transmembrane helix</keyword>